<keyword evidence="9" id="KW-1185">Reference proteome</keyword>
<proteinExistence type="inferred from homology"/>
<evidence type="ECO:0000256" key="7">
    <source>
        <dbReference type="ARBA" id="ARBA00023237"/>
    </source>
</evidence>
<dbReference type="Gene3D" id="2.40.160.60">
    <property type="entry name" value="Outer membrane protein transport protein (OMPP1/FadL/TodX)"/>
    <property type="match status" value="1"/>
</dbReference>
<evidence type="ECO:0000256" key="1">
    <source>
        <dbReference type="ARBA" id="ARBA00004571"/>
    </source>
</evidence>
<dbReference type="Proteomes" id="UP001593833">
    <property type="component" value="Unassembled WGS sequence"/>
</dbReference>
<organism evidence="8 9">
    <name type="scientific">Eiseniibacteriota bacterium</name>
    <dbReference type="NCBI Taxonomy" id="2212470"/>
    <lineage>
        <taxon>Bacteria</taxon>
        <taxon>Candidatus Eiseniibacteriota</taxon>
    </lineage>
</organism>
<reference evidence="8 9" key="1">
    <citation type="submission" date="2024-09" db="EMBL/GenBank/DDBJ databases">
        <authorList>
            <person name="D'Angelo T."/>
        </authorList>
    </citation>
    <scope>NUCLEOTIDE SEQUENCE [LARGE SCALE GENOMIC DNA]</scope>
    <source>
        <strain evidence="8">SAG AM-320-E07</strain>
    </source>
</reference>
<gene>
    <name evidence="8" type="ORF">ACFL6M_02695</name>
</gene>
<keyword evidence="7" id="KW-0998">Cell outer membrane</keyword>
<dbReference type="InterPro" id="IPR005017">
    <property type="entry name" value="OMPP1/FadL/TodX"/>
</dbReference>
<dbReference type="PANTHER" id="PTHR35093:SF8">
    <property type="entry name" value="OUTER MEMBRANE PROTEIN NMB0088-RELATED"/>
    <property type="match status" value="1"/>
</dbReference>
<evidence type="ECO:0000313" key="8">
    <source>
        <dbReference type="EMBL" id="MFC1572486.1"/>
    </source>
</evidence>
<sequence>MSRFLVLGVLVSGLMLVPVAMATNGMNLEGYGPVAGAMGGASLAFDNGTAATMNNPATLALAPDGLLVNLALGQLGPDVTAVVVTPQGEMRAESSAGAFYMPAIGVVKKKGRFAYGLGLFGQGGMGTEYANDSWLSDPSQGANMALTEGLVNRSEVSIGRAIAPITYDVNERFRIGGSLDFVWAGMDLQMAMSEAQFQDLTNPMSQVSGTASGSLVEAFGGLYEPFGTGISTLHHAYFDFSNDGDFTGEAMGYGFAAKLGMVYDVMPSLTVGAVYQSKTSLGDLETDNAQLSMGVNINPSVLNPQAPNEYTDMVLAVDGKITVKDFQWPALYGLGLAFHPNDDLLLALDVRYMAWSDVMDKFKMSFEADQSLTNGPFANLELDAVLFQEWDDQTVISVGGAYEAMDGLTLRAGYNKAANPVPDKFLNALFPAITEDHLTFGGGYKINEASSVDVSVMAVLENDGTNPGNGSTVPPVRSEHNQLNWMLMYSHRF</sequence>
<evidence type="ECO:0000256" key="5">
    <source>
        <dbReference type="ARBA" id="ARBA00022729"/>
    </source>
</evidence>
<dbReference type="PANTHER" id="PTHR35093">
    <property type="entry name" value="OUTER MEMBRANE PROTEIN NMB0088-RELATED"/>
    <property type="match status" value="1"/>
</dbReference>
<dbReference type="EMBL" id="JBHPKH010000018">
    <property type="protein sequence ID" value="MFC1572486.1"/>
    <property type="molecule type" value="Genomic_DNA"/>
</dbReference>
<comment type="similarity">
    <text evidence="2">Belongs to the OmpP1/FadL family.</text>
</comment>
<evidence type="ECO:0000256" key="2">
    <source>
        <dbReference type="ARBA" id="ARBA00008163"/>
    </source>
</evidence>
<evidence type="ECO:0000256" key="4">
    <source>
        <dbReference type="ARBA" id="ARBA00022692"/>
    </source>
</evidence>
<name>A0ABV6YJG2_UNCEI</name>
<evidence type="ECO:0000313" key="9">
    <source>
        <dbReference type="Proteomes" id="UP001593833"/>
    </source>
</evidence>
<keyword evidence="4" id="KW-0812">Transmembrane</keyword>
<comment type="subcellular location">
    <subcellularLocation>
        <location evidence="1">Cell outer membrane</location>
        <topology evidence="1">Multi-pass membrane protein</topology>
    </subcellularLocation>
</comment>
<keyword evidence="6" id="KW-0472">Membrane</keyword>
<keyword evidence="5" id="KW-0732">Signal</keyword>
<dbReference type="Pfam" id="PF03349">
    <property type="entry name" value="Toluene_X"/>
    <property type="match status" value="1"/>
</dbReference>
<dbReference type="SUPFAM" id="SSF56935">
    <property type="entry name" value="Porins"/>
    <property type="match status" value="1"/>
</dbReference>
<comment type="caution">
    <text evidence="8">The sequence shown here is derived from an EMBL/GenBank/DDBJ whole genome shotgun (WGS) entry which is preliminary data.</text>
</comment>
<evidence type="ECO:0000256" key="6">
    <source>
        <dbReference type="ARBA" id="ARBA00023136"/>
    </source>
</evidence>
<keyword evidence="3" id="KW-1134">Transmembrane beta strand</keyword>
<evidence type="ECO:0000256" key="3">
    <source>
        <dbReference type="ARBA" id="ARBA00022452"/>
    </source>
</evidence>
<accession>A0ABV6YJG2</accession>
<protein>
    <submittedName>
        <fullName evidence="8">OmpP1/FadL family transporter</fullName>
    </submittedName>
</protein>